<dbReference type="InterPro" id="IPR029069">
    <property type="entry name" value="HotDog_dom_sf"/>
</dbReference>
<accession>A0A2N3WXM5</accession>
<gene>
    <name evidence="2" type="ORF">ATK86_0644</name>
</gene>
<sequence length="285" mass="29516">MTSAFFRAAPGRTGTELIPQTEALSGWGADHLRGLAISSALARAAEHAVAEIGRTDLQPVRWTLDLFRPARRLPSTTSVSIVRNGRRLCLVDTVLHQDGGPVARASALFLAPSESPSGAVWSGGARPEPPPSGASMAPGHRLYFSEGAGWGDAAQAQNDARKQVWHDPIPAVEGEPITPFQLAAGIADVVNVVANLGSNGLEFINADITLALVRLPVGTAVGFSATDRIERSGISVGTAVAFDRTGVFGTATVSALANTHRAVDLPAFFGATADGEIGIDPSIGN</sequence>
<organism evidence="2 3">
    <name type="scientific">Nocardia fluminea</name>
    <dbReference type="NCBI Taxonomy" id="134984"/>
    <lineage>
        <taxon>Bacteria</taxon>
        <taxon>Bacillati</taxon>
        <taxon>Actinomycetota</taxon>
        <taxon>Actinomycetes</taxon>
        <taxon>Mycobacteriales</taxon>
        <taxon>Nocardiaceae</taxon>
        <taxon>Nocardia</taxon>
    </lineage>
</organism>
<evidence type="ECO:0000259" key="1">
    <source>
        <dbReference type="Pfam" id="PF13622"/>
    </source>
</evidence>
<protein>
    <submittedName>
        <fullName evidence="2">Thioesterase superfamily protein</fullName>
    </submittedName>
</protein>
<dbReference type="Proteomes" id="UP000233766">
    <property type="component" value="Unassembled WGS sequence"/>
</dbReference>
<dbReference type="EMBL" id="PJMW01000001">
    <property type="protein sequence ID" value="PKV98623.1"/>
    <property type="molecule type" value="Genomic_DNA"/>
</dbReference>
<proteinExistence type="predicted"/>
<dbReference type="Pfam" id="PF13622">
    <property type="entry name" value="4HBT_3"/>
    <property type="match status" value="1"/>
</dbReference>
<feature type="domain" description="Acyl-CoA thioesterase-like N-terminal HotDog" evidence="1">
    <location>
        <begin position="36"/>
        <end position="109"/>
    </location>
</feature>
<dbReference type="InterPro" id="IPR042171">
    <property type="entry name" value="Acyl-CoA_hotdog"/>
</dbReference>
<evidence type="ECO:0000313" key="3">
    <source>
        <dbReference type="Proteomes" id="UP000233766"/>
    </source>
</evidence>
<dbReference type="Gene3D" id="2.40.160.210">
    <property type="entry name" value="Acyl-CoA thioesterase, double hotdog domain"/>
    <property type="match status" value="1"/>
</dbReference>
<evidence type="ECO:0000313" key="2">
    <source>
        <dbReference type="EMBL" id="PKV98623.1"/>
    </source>
</evidence>
<dbReference type="RefSeq" id="WP_101463055.1">
    <property type="nucleotide sequence ID" value="NZ_PJMW01000001.1"/>
</dbReference>
<keyword evidence="3" id="KW-1185">Reference proteome</keyword>
<name>A0A2N3WXM5_9NOCA</name>
<dbReference type="InterPro" id="IPR049449">
    <property type="entry name" value="TesB_ACOT8-like_N"/>
</dbReference>
<dbReference type="AlphaFoldDB" id="A0A2N3WXM5"/>
<reference evidence="2 3" key="1">
    <citation type="submission" date="2017-12" db="EMBL/GenBank/DDBJ databases">
        <title>Sequencing the genomes of 1000 Actinobacteria strains.</title>
        <authorList>
            <person name="Klenk H.-P."/>
        </authorList>
    </citation>
    <scope>NUCLEOTIDE SEQUENCE [LARGE SCALE GENOMIC DNA]</scope>
    <source>
        <strain evidence="2 3">DSM 44489</strain>
    </source>
</reference>
<dbReference type="OrthoDB" id="4968093at2"/>
<comment type="caution">
    <text evidence="2">The sequence shown here is derived from an EMBL/GenBank/DDBJ whole genome shotgun (WGS) entry which is preliminary data.</text>
</comment>
<dbReference type="SUPFAM" id="SSF54637">
    <property type="entry name" value="Thioesterase/thiol ester dehydrase-isomerase"/>
    <property type="match status" value="1"/>
</dbReference>